<keyword evidence="3" id="KW-1185">Reference proteome</keyword>
<feature type="repeat" description="TPR" evidence="1">
    <location>
        <begin position="313"/>
        <end position="346"/>
    </location>
</feature>
<dbReference type="GeneID" id="19880888"/>
<organism evidence="2 3">
    <name type="scientific">Vittaforma corneae (strain ATCC 50505)</name>
    <name type="common">Microsporidian parasite</name>
    <name type="synonym">Nosema corneum</name>
    <dbReference type="NCBI Taxonomy" id="993615"/>
    <lineage>
        <taxon>Eukaryota</taxon>
        <taxon>Fungi</taxon>
        <taxon>Fungi incertae sedis</taxon>
        <taxon>Microsporidia</taxon>
        <taxon>Nosematidae</taxon>
        <taxon>Vittaforma</taxon>
    </lineage>
</organism>
<proteinExistence type="predicted"/>
<dbReference type="GO" id="GO:0006383">
    <property type="term" value="P:transcription by RNA polymerase III"/>
    <property type="evidence" value="ECO:0007669"/>
    <property type="project" value="InterPro"/>
</dbReference>
<dbReference type="InParanoid" id="L2GQR1"/>
<evidence type="ECO:0000313" key="3">
    <source>
        <dbReference type="Proteomes" id="UP000011082"/>
    </source>
</evidence>
<dbReference type="PROSITE" id="PS50005">
    <property type="entry name" value="TPR"/>
    <property type="match status" value="1"/>
</dbReference>
<evidence type="ECO:0000256" key="1">
    <source>
        <dbReference type="PROSITE-ProRule" id="PRU00339"/>
    </source>
</evidence>
<protein>
    <submittedName>
        <fullName evidence="2">Uncharacterized protein</fullName>
    </submittedName>
</protein>
<name>L2GQR1_VITCO</name>
<dbReference type="PANTHER" id="PTHR23082">
    <property type="entry name" value="TRANSCRIPTION INITIATION FACTOR IIIC TFIIIC , POLYPEPTIDE 3-RELATED"/>
    <property type="match status" value="1"/>
</dbReference>
<dbReference type="SMART" id="SM00028">
    <property type="entry name" value="TPR"/>
    <property type="match status" value="4"/>
</dbReference>
<dbReference type="Proteomes" id="UP000011082">
    <property type="component" value="Unassembled WGS sequence"/>
</dbReference>
<dbReference type="InterPro" id="IPR011990">
    <property type="entry name" value="TPR-like_helical_dom_sf"/>
</dbReference>
<dbReference type="PANTHER" id="PTHR23082:SF0">
    <property type="entry name" value="GENERAL TRANSCRIPTION FACTOR 3C POLYPEPTIDE 3"/>
    <property type="match status" value="1"/>
</dbReference>
<dbReference type="RefSeq" id="XP_007603623.1">
    <property type="nucleotide sequence ID" value="XM_007603561.1"/>
</dbReference>
<dbReference type="InterPro" id="IPR019734">
    <property type="entry name" value="TPR_rpt"/>
</dbReference>
<dbReference type="HOGENOM" id="CLU_020328_0_0_1"/>
<dbReference type="STRING" id="993615.L2GQR1"/>
<dbReference type="OMA" id="FRTAYNN"/>
<reference evidence="3" key="1">
    <citation type="submission" date="2011-05" db="EMBL/GenBank/DDBJ databases">
        <title>The genome sequence of Vittaforma corneae strain ATCC 50505.</title>
        <authorList>
            <consortium name="The Broad Institute Genome Sequencing Platform"/>
            <person name="Cuomo C."/>
            <person name="Didier E."/>
            <person name="Bowers L."/>
            <person name="Young S.K."/>
            <person name="Zeng Q."/>
            <person name="Gargeya S."/>
            <person name="Fitzgerald M."/>
            <person name="Haas B."/>
            <person name="Abouelleil A."/>
            <person name="Alvarado L."/>
            <person name="Arachchi H.M."/>
            <person name="Berlin A."/>
            <person name="Chapman S.B."/>
            <person name="Gearin G."/>
            <person name="Goldberg J."/>
            <person name="Griggs A."/>
            <person name="Gujja S."/>
            <person name="Hansen M."/>
            <person name="Heiman D."/>
            <person name="Howarth C."/>
            <person name="Larimer J."/>
            <person name="Lui A."/>
            <person name="MacDonald P.J.P."/>
            <person name="McCowen C."/>
            <person name="Montmayeur A."/>
            <person name="Murphy C."/>
            <person name="Neiman D."/>
            <person name="Pearson M."/>
            <person name="Priest M."/>
            <person name="Roberts A."/>
            <person name="Saif S."/>
            <person name="Shea T."/>
            <person name="Sisk P."/>
            <person name="Stolte C."/>
            <person name="Sykes S."/>
            <person name="Wortman J."/>
            <person name="Nusbaum C."/>
            <person name="Birren B."/>
        </authorList>
    </citation>
    <scope>NUCLEOTIDE SEQUENCE [LARGE SCALE GENOMIC DNA]</scope>
    <source>
        <strain evidence="3">ATCC 50505</strain>
    </source>
</reference>
<dbReference type="Pfam" id="PF13181">
    <property type="entry name" value="TPR_8"/>
    <property type="match status" value="1"/>
</dbReference>
<gene>
    <name evidence="2" type="ORF">VICG_00170</name>
</gene>
<dbReference type="AlphaFoldDB" id="L2GQR1"/>
<dbReference type="VEuPathDB" id="MicrosporidiaDB:VICG_00170"/>
<sequence length="775" mass="90485">MAFIEKYYGIEESRKLVEKKLQHRSNKYLAKLEESQLLKEANSLFARGNTGQCFGILQKAVTLVPNDFRPYYLLGLIHEENGKHEKALVSYIAAAILKNNDISLWKKALNISLRTSSYRNQILALERIFRKEPSESILVKKLEILKQMKKKYAVVACQIELFDYQGVDPRIFEKFEHTNHINSLRKICSCLYKCIKHNKQARTEVFLRKTVFTLFKIKDWRRILRILDEYYFKENDKIHPDIRFIYMTAALYSKECRFDNLLDFSGLLNDAYTWREMENPEYIYSLAICLKECGEAKKSILLLEKYLSVSQTTKSLHILGDINQEVGNVQSAIQNFSQVLALDPVDELAKTRLHQIYESLGYNSLAEKFETPTRVVEYIKEIEATKKHEFRYSAEKCREMRKLYECILSISPSDYAEFLELSRPLVSDFFANPFVIVKNKNFKKFNSKNERLEFDDSNMLVAYDANISKKQLSDMLVRISSLHGLDIDEWFFVVKNTVTSLMVLEKYEDAVEIVRKCFDVHIFTHNDQIIQILLLGIRLYLMSGDFDGIHDIIREMIGHFGYTSVYFLYFLSYFFPDFYLCKNFSDLQKNIQKITRRSSREQCEVYEESKNWADSFNGKECICDASDHSADFCNKTTEIPPFLSVMSFIPRFLQTETVDFVLGNVASLKSEISIIKAVISISHTKSRTLVDKKKYASQGIACLKAMESDPVATYNLAKAYHFFGYYTHAELLYLRVIEAGPEELKRMSVFNLSLIFKDNKSRKVIENLLSKCKQW</sequence>
<dbReference type="OrthoDB" id="9991317at2759"/>
<dbReference type="EMBL" id="JH370130">
    <property type="protein sequence ID" value="ELA42855.1"/>
    <property type="molecule type" value="Genomic_DNA"/>
</dbReference>
<dbReference type="GO" id="GO:0000127">
    <property type="term" value="C:transcription factor TFIIIC complex"/>
    <property type="evidence" value="ECO:0007669"/>
    <property type="project" value="TreeGrafter"/>
</dbReference>
<evidence type="ECO:0000313" key="2">
    <source>
        <dbReference type="EMBL" id="ELA42855.1"/>
    </source>
</evidence>
<dbReference type="SUPFAM" id="SSF48452">
    <property type="entry name" value="TPR-like"/>
    <property type="match status" value="1"/>
</dbReference>
<keyword evidence="1" id="KW-0802">TPR repeat</keyword>
<accession>L2GQR1</accession>
<dbReference type="Gene3D" id="1.25.40.10">
    <property type="entry name" value="Tetratricopeptide repeat domain"/>
    <property type="match status" value="2"/>
</dbReference>
<dbReference type="InterPro" id="IPR039340">
    <property type="entry name" value="Tfc4/TFIIIC-102/Sfc4"/>
</dbReference>